<feature type="domain" description="Ketoreductase" evidence="4">
    <location>
        <begin position="92"/>
        <end position="277"/>
    </location>
</feature>
<dbReference type="PROSITE" id="PS00061">
    <property type="entry name" value="ADH_SHORT"/>
    <property type="match status" value="1"/>
</dbReference>
<evidence type="ECO:0000259" key="4">
    <source>
        <dbReference type="SMART" id="SM00822"/>
    </source>
</evidence>
<organism evidence="5 6">
    <name type="scientific">Bosea lupini</name>
    <dbReference type="NCBI Taxonomy" id="1036779"/>
    <lineage>
        <taxon>Bacteria</taxon>
        <taxon>Pseudomonadati</taxon>
        <taxon>Pseudomonadota</taxon>
        <taxon>Alphaproteobacteria</taxon>
        <taxon>Hyphomicrobiales</taxon>
        <taxon>Boseaceae</taxon>
        <taxon>Bosea</taxon>
    </lineage>
</organism>
<dbReference type="STRING" id="1036779.SAMN04515666_10215"/>
<keyword evidence="6" id="KW-1185">Reference proteome</keyword>
<dbReference type="Gene3D" id="3.40.50.720">
    <property type="entry name" value="NAD(P)-binding Rossmann-like Domain"/>
    <property type="match status" value="1"/>
</dbReference>
<dbReference type="NCBIfam" id="NF005214">
    <property type="entry name" value="PRK06701.1"/>
    <property type="match status" value="1"/>
</dbReference>
<dbReference type="EMBL" id="FOAN01000002">
    <property type="protein sequence ID" value="SEK79350.1"/>
    <property type="molecule type" value="Genomic_DNA"/>
</dbReference>
<evidence type="ECO:0000313" key="6">
    <source>
        <dbReference type="Proteomes" id="UP000199664"/>
    </source>
</evidence>
<dbReference type="Proteomes" id="UP000199664">
    <property type="component" value="Unassembled WGS sequence"/>
</dbReference>
<evidence type="ECO:0000256" key="1">
    <source>
        <dbReference type="ARBA" id="ARBA00006484"/>
    </source>
</evidence>
<protein>
    <submittedName>
        <fullName evidence="5">NAD(P)-dependent dehydrogenase, short-chain alcohol dehydrogenase family</fullName>
    </submittedName>
</protein>
<evidence type="ECO:0000256" key="2">
    <source>
        <dbReference type="ARBA" id="ARBA00023002"/>
    </source>
</evidence>
<evidence type="ECO:0000313" key="5">
    <source>
        <dbReference type="EMBL" id="SEK79350.1"/>
    </source>
</evidence>
<dbReference type="FunFam" id="3.40.50.720:FF:000084">
    <property type="entry name" value="Short-chain dehydrogenase reductase"/>
    <property type="match status" value="1"/>
</dbReference>
<dbReference type="RefSeq" id="WP_091830682.1">
    <property type="nucleotide sequence ID" value="NZ_FOAN01000002.1"/>
</dbReference>
<evidence type="ECO:0000256" key="3">
    <source>
        <dbReference type="SAM" id="MobiDB-lite"/>
    </source>
</evidence>
<feature type="compositionally biased region" description="Basic and acidic residues" evidence="3">
    <location>
        <begin position="27"/>
        <end position="43"/>
    </location>
</feature>
<dbReference type="OrthoDB" id="9809287at2"/>
<gene>
    <name evidence="5" type="ORF">SAMN04515666_10215</name>
</gene>
<dbReference type="PRINTS" id="PR00080">
    <property type="entry name" value="SDRFAMILY"/>
</dbReference>
<dbReference type="SUPFAM" id="SSF51735">
    <property type="entry name" value="NAD(P)-binding Rossmann-fold domains"/>
    <property type="match status" value="1"/>
</dbReference>
<dbReference type="GO" id="GO:0016614">
    <property type="term" value="F:oxidoreductase activity, acting on CH-OH group of donors"/>
    <property type="evidence" value="ECO:0007669"/>
    <property type="project" value="UniProtKB-ARBA"/>
</dbReference>
<dbReference type="InterPro" id="IPR020904">
    <property type="entry name" value="Sc_DH/Rdtase_CS"/>
</dbReference>
<dbReference type="InterPro" id="IPR002347">
    <property type="entry name" value="SDR_fam"/>
</dbReference>
<dbReference type="PANTHER" id="PTHR48107">
    <property type="entry name" value="NADPH-DEPENDENT ALDEHYDE REDUCTASE-LIKE PROTEIN, CHLOROPLASTIC-RELATED"/>
    <property type="match status" value="1"/>
</dbReference>
<sequence length="333" mass="35168">MAKTAAKRKDDKAPKSVKTAAKQQRRIQKDIARADARPSKQKDGAVQAGARVYPAPPFKPQHQAKPGSESALDPAPMYDAPFYKGSGKLDGKVALISGGDSGIGRAVAVLFAREGADVAILHLGENADARETLAAIEKEGRKGIAISGDIRDSAFCRDAVAKTVKALGGLDILVNNAAFQVHSPRFEDLSEEHFDTTIRTNLHGYFHLTQAALPHLGKGCAIVNTGSVVGLEGSKELIDYATTKGGIHAFTRSLAAHLLPRGIRVNAVAPGPVWTPLNPSDRPADAVAEFGSKVPMKRPAQPEEIAPAYVFLASPHCSSYITGEILPIIGGHG</sequence>
<accession>A0A1H7JYY2</accession>
<name>A0A1H7JYY2_9HYPH</name>
<keyword evidence="2" id="KW-0560">Oxidoreductase</keyword>
<reference evidence="6" key="1">
    <citation type="submission" date="2016-10" db="EMBL/GenBank/DDBJ databases">
        <authorList>
            <person name="Varghese N."/>
            <person name="Submissions S."/>
        </authorList>
    </citation>
    <scope>NUCLEOTIDE SEQUENCE [LARGE SCALE GENOMIC DNA]</scope>
    <source>
        <strain evidence="6">LMG 26383,CCUG 61248,R- 45681</strain>
    </source>
</reference>
<dbReference type="AlphaFoldDB" id="A0A1H7JYY2"/>
<dbReference type="InterPro" id="IPR036291">
    <property type="entry name" value="NAD(P)-bd_dom_sf"/>
</dbReference>
<dbReference type="PANTHER" id="PTHR48107:SF16">
    <property type="entry name" value="NADPH-DEPENDENT ALDEHYDE REDUCTASE 1, CHLOROPLASTIC"/>
    <property type="match status" value="1"/>
</dbReference>
<dbReference type="SMART" id="SM00822">
    <property type="entry name" value="PKS_KR"/>
    <property type="match status" value="1"/>
</dbReference>
<dbReference type="Pfam" id="PF13561">
    <property type="entry name" value="adh_short_C2"/>
    <property type="match status" value="1"/>
</dbReference>
<dbReference type="InterPro" id="IPR057326">
    <property type="entry name" value="KR_dom"/>
</dbReference>
<comment type="similarity">
    <text evidence="1">Belongs to the short-chain dehydrogenases/reductases (SDR) family.</text>
</comment>
<feature type="region of interest" description="Disordered" evidence="3">
    <location>
        <begin position="1"/>
        <end position="73"/>
    </location>
</feature>
<dbReference type="PRINTS" id="PR00081">
    <property type="entry name" value="GDHRDH"/>
</dbReference>
<proteinExistence type="inferred from homology"/>